<dbReference type="PROSITE" id="PS50007">
    <property type="entry name" value="PIPLC_X_DOMAIN"/>
    <property type="match status" value="1"/>
</dbReference>
<dbReference type="Gene3D" id="3.20.20.190">
    <property type="entry name" value="Phosphatidylinositol (PI) phosphodiesterase"/>
    <property type="match status" value="1"/>
</dbReference>
<dbReference type="InterPro" id="IPR000909">
    <property type="entry name" value="PLipase_C_PInositol-sp_X_dom"/>
</dbReference>
<dbReference type="InterPro" id="IPR051057">
    <property type="entry name" value="PI-PLC_domain"/>
</dbReference>
<accession>A0AAN7YTB5</accession>
<sequence length="391" mass="44268">MLPRASWGRDRHSRNEEQAPLLDCKLRSYDRTRRPCARSGGPDDDQRPLGEIWMSKLDDDIKLSSLTIPGTHDSAAFTTPWPFIQTQKMTIMEQLNAGIRYFDLRCGLRDDVLVMVHGAALLGHTLSMVLDAMYLWLLSHPSEALIVQIKQDRSPERSNIHFAHAIWKSLCQAPARWRTANTTPTLGHLRGKIQLLRRFTGPTLQAYGIDVTQWQDNPTRPFTISTRHKVQLTIQDHYNFSEPESLPSLVATKGGDVVEVLKRAAADTEAGHWYINFASAYEFNLWYQIPPRELAVGGWWGFRWESGMNPRLCSFLKAQNGRRRYGIVAMDFPDAGSDDLIAELIMTNFGAEPGATLRFWRGLVGDIGLMLVLAIFITIAMLAFITTRSGR</sequence>
<dbReference type="EMBL" id="JAVRRL010000006">
    <property type="protein sequence ID" value="KAK5116958.1"/>
    <property type="molecule type" value="Genomic_DNA"/>
</dbReference>
<protein>
    <recommendedName>
        <fullName evidence="2">Phosphatidylinositol-specific phospholipase C X domain-containing protein</fullName>
    </recommendedName>
</protein>
<dbReference type="GO" id="GO:0006629">
    <property type="term" value="P:lipid metabolic process"/>
    <property type="evidence" value="ECO:0007669"/>
    <property type="project" value="InterPro"/>
</dbReference>
<feature type="domain" description="Phosphatidylinositol-specific phospholipase C X" evidence="2">
    <location>
        <begin position="57"/>
        <end position="198"/>
    </location>
</feature>
<dbReference type="PANTHER" id="PTHR13593:SF113">
    <property type="entry name" value="SI:DKEY-266F7.9"/>
    <property type="match status" value="1"/>
</dbReference>
<dbReference type="PANTHER" id="PTHR13593">
    <property type="match status" value="1"/>
</dbReference>
<evidence type="ECO:0000259" key="2">
    <source>
        <dbReference type="SMART" id="SM00148"/>
    </source>
</evidence>
<proteinExistence type="predicted"/>
<dbReference type="AlphaFoldDB" id="A0AAN7YTB5"/>
<gene>
    <name evidence="3" type="ORF">LTR62_006679</name>
</gene>
<comment type="caution">
    <text evidence="3">The sequence shown here is derived from an EMBL/GenBank/DDBJ whole genome shotgun (WGS) entry which is preliminary data.</text>
</comment>
<evidence type="ECO:0000313" key="4">
    <source>
        <dbReference type="Proteomes" id="UP001310890"/>
    </source>
</evidence>
<keyword evidence="1" id="KW-0812">Transmembrane</keyword>
<dbReference type="Proteomes" id="UP001310890">
    <property type="component" value="Unassembled WGS sequence"/>
</dbReference>
<dbReference type="CDD" id="cd08586">
    <property type="entry name" value="PI-PLCc_BcPLC_like"/>
    <property type="match status" value="1"/>
</dbReference>
<dbReference type="InterPro" id="IPR017946">
    <property type="entry name" value="PLC-like_Pdiesterase_TIM-brl"/>
</dbReference>
<evidence type="ECO:0000256" key="1">
    <source>
        <dbReference type="SAM" id="Phobius"/>
    </source>
</evidence>
<keyword evidence="1" id="KW-1133">Transmembrane helix</keyword>
<reference evidence="3" key="1">
    <citation type="submission" date="2023-08" db="EMBL/GenBank/DDBJ databases">
        <title>Black Yeasts Isolated from many extreme environments.</title>
        <authorList>
            <person name="Coleine C."/>
            <person name="Stajich J.E."/>
            <person name="Selbmann L."/>
        </authorList>
    </citation>
    <scope>NUCLEOTIDE SEQUENCE</scope>
    <source>
        <strain evidence="3">CCFEE 5401</strain>
    </source>
</reference>
<name>A0AAN7YTB5_9PEZI</name>
<organism evidence="3 4">
    <name type="scientific">Meristemomyces frigidus</name>
    <dbReference type="NCBI Taxonomy" id="1508187"/>
    <lineage>
        <taxon>Eukaryota</taxon>
        <taxon>Fungi</taxon>
        <taxon>Dikarya</taxon>
        <taxon>Ascomycota</taxon>
        <taxon>Pezizomycotina</taxon>
        <taxon>Dothideomycetes</taxon>
        <taxon>Dothideomycetidae</taxon>
        <taxon>Mycosphaerellales</taxon>
        <taxon>Teratosphaeriaceae</taxon>
        <taxon>Meristemomyces</taxon>
    </lineage>
</organism>
<dbReference type="SMART" id="SM00148">
    <property type="entry name" value="PLCXc"/>
    <property type="match status" value="1"/>
</dbReference>
<dbReference type="Pfam" id="PF00388">
    <property type="entry name" value="PI-PLC-X"/>
    <property type="match status" value="1"/>
</dbReference>
<dbReference type="SUPFAM" id="SSF51695">
    <property type="entry name" value="PLC-like phosphodiesterases"/>
    <property type="match status" value="1"/>
</dbReference>
<keyword evidence="1" id="KW-0472">Membrane</keyword>
<dbReference type="GO" id="GO:0008081">
    <property type="term" value="F:phosphoric diester hydrolase activity"/>
    <property type="evidence" value="ECO:0007669"/>
    <property type="project" value="InterPro"/>
</dbReference>
<feature type="transmembrane region" description="Helical" evidence="1">
    <location>
        <begin position="367"/>
        <end position="385"/>
    </location>
</feature>
<evidence type="ECO:0000313" key="3">
    <source>
        <dbReference type="EMBL" id="KAK5116958.1"/>
    </source>
</evidence>